<dbReference type="EnsemblMetazoa" id="PPA29230.1">
    <property type="protein sequence ID" value="PPA29230.1"/>
    <property type="gene ID" value="WBGene00118784"/>
</dbReference>
<gene>
    <name evidence="1" type="primary">WBGene00118784</name>
</gene>
<reference evidence="2" key="1">
    <citation type="journal article" date="2008" name="Nat. Genet.">
        <title>The Pristionchus pacificus genome provides a unique perspective on nematode lifestyle and parasitism.</title>
        <authorList>
            <person name="Dieterich C."/>
            <person name="Clifton S.W."/>
            <person name="Schuster L.N."/>
            <person name="Chinwalla A."/>
            <person name="Delehaunty K."/>
            <person name="Dinkelacker I."/>
            <person name="Fulton L."/>
            <person name="Fulton R."/>
            <person name="Godfrey J."/>
            <person name="Minx P."/>
            <person name="Mitreva M."/>
            <person name="Roeseler W."/>
            <person name="Tian H."/>
            <person name="Witte H."/>
            <person name="Yang S.P."/>
            <person name="Wilson R.K."/>
            <person name="Sommer R.J."/>
        </authorList>
    </citation>
    <scope>NUCLEOTIDE SEQUENCE [LARGE SCALE GENOMIC DNA]</scope>
    <source>
        <strain evidence="2">PS312</strain>
    </source>
</reference>
<proteinExistence type="predicted"/>
<dbReference type="Proteomes" id="UP000005239">
    <property type="component" value="Unassembled WGS sequence"/>
</dbReference>
<organism evidence="1 2">
    <name type="scientific">Pristionchus pacificus</name>
    <name type="common">Parasitic nematode worm</name>
    <dbReference type="NCBI Taxonomy" id="54126"/>
    <lineage>
        <taxon>Eukaryota</taxon>
        <taxon>Metazoa</taxon>
        <taxon>Ecdysozoa</taxon>
        <taxon>Nematoda</taxon>
        <taxon>Chromadorea</taxon>
        <taxon>Rhabditida</taxon>
        <taxon>Rhabditina</taxon>
        <taxon>Diplogasteromorpha</taxon>
        <taxon>Diplogasteroidea</taxon>
        <taxon>Neodiplogasteridae</taxon>
        <taxon>Pristionchus</taxon>
    </lineage>
</organism>
<dbReference type="AlphaFoldDB" id="A0A2A6CGL1"/>
<reference evidence="1" key="2">
    <citation type="submission" date="2022-06" db="UniProtKB">
        <authorList>
            <consortium name="EnsemblMetazoa"/>
        </authorList>
    </citation>
    <scope>IDENTIFICATION</scope>
    <source>
        <strain evidence="1">PS312</strain>
    </source>
</reference>
<sequence length="409" mass="46330">MNCASTFLDAQTATSQAIVLKKRNRQNSSSHLLNNICDEIRYERKLRTKLKDEEAKTAAAAFSSISYNTPSDERFSLITRLFTSRIIMRIVKKDGLIEAEDEVPNNHSASRVTKAIVKGKEMTSKAKNFVMGGEKEDRASPLMEQIIVYSEEYNEYRIRRPENWPEIANNRSKLIAIAGMKQSVRTTLLHSLMYQYNYGNFSVFWPRNPILQMQDDLPFGRSQSKGAKASRTLLQKTRAKYPGPKNREVPNYALTEDQVTVSRFGIGVTMYVLESAGVIILDIADSMDCGGENFEKSTPLGALLLELFGYLNCDMPILNDDMDMDENYLISWIVKRIRILFESGLVLGFFGASKISIVLRPRSPGNKGTDRVERIIKNFIDIITDDAVRLKRSTIVSELMSRCFPISLA</sequence>
<protein>
    <submittedName>
        <fullName evidence="1">Uncharacterized protein</fullName>
    </submittedName>
</protein>
<accession>A0A2A6CGL1</accession>
<keyword evidence="2" id="KW-1185">Reference proteome</keyword>
<name>A0A2A6CGL1_PRIPA</name>
<evidence type="ECO:0000313" key="1">
    <source>
        <dbReference type="EnsemblMetazoa" id="PPA29230.1"/>
    </source>
</evidence>
<dbReference type="OrthoDB" id="2326052at2759"/>
<accession>A0A8R1UHE4</accession>
<evidence type="ECO:0000313" key="2">
    <source>
        <dbReference type="Proteomes" id="UP000005239"/>
    </source>
</evidence>